<dbReference type="PROSITE" id="PS50075">
    <property type="entry name" value="CARRIER"/>
    <property type="match status" value="1"/>
</dbReference>
<gene>
    <name evidence="4" type="ORF">V1634_34785</name>
</gene>
<sequence length="92" mass="9949">MTSFATSDDTDTLRAWLIERVASYLECGPAQVDPARSLADYGLHSVLALSLCADLEDHLHVRLEPTLVWDHPSVDALVAHLSTVVGRGEGPP</sequence>
<dbReference type="SUPFAM" id="SSF47336">
    <property type="entry name" value="ACP-like"/>
    <property type="match status" value="1"/>
</dbReference>
<keyword evidence="2" id="KW-0597">Phosphoprotein</keyword>
<evidence type="ECO:0000313" key="5">
    <source>
        <dbReference type="Proteomes" id="UP001339911"/>
    </source>
</evidence>
<dbReference type="SMART" id="SM00823">
    <property type="entry name" value="PKS_PP"/>
    <property type="match status" value="1"/>
</dbReference>
<feature type="domain" description="Carrier" evidence="3">
    <location>
        <begin position="8"/>
        <end position="85"/>
    </location>
</feature>
<evidence type="ECO:0000313" key="4">
    <source>
        <dbReference type="EMBL" id="MEE6311988.1"/>
    </source>
</evidence>
<reference evidence="4 5" key="1">
    <citation type="submission" date="2024-01" db="EMBL/GenBank/DDBJ databases">
        <title>Genome insights into Plantactinospora veratri sp. nov.</title>
        <authorList>
            <person name="Wang L."/>
        </authorList>
    </citation>
    <scope>NUCLEOTIDE SEQUENCE [LARGE SCALE GENOMIC DNA]</scope>
    <source>
        <strain evidence="4 5">NEAU-FHS4</strain>
    </source>
</reference>
<organism evidence="4 5">
    <name type="scientific">Plantactinospora veratri</name>
    <dbReference type="NCBI Taxonomy" id="1436122"/>
    <lineage>
        <taxon>Bacteria</taxon>
        <taxon>Bacillati</taxon>
        <taxon>Actinomycetota</taxon>
        <taxon>Actinomycetes</taxon>
        <taxon>Micromonosporales</taxon>
        <taxon>Micromonosporaceae</taxon>
        <taxon>Plantactinospora</taxon>
    </lineage>
</organism>
<dbReference type="RefSeq" id="WP_331211869.1">
    <property type="nucleotide sequence ID" value="NZ_JAZGQL010000040.1"/>
</dbReference>
<dbReference type="Pfam" id="PF00550">
    <property type="entry name" value="PP-binding"/>
    <property type="match status" value="1"/>
</dbReference>
<dbReference type="InterPro" id="IPR020806">
    <property type="entry name" value="PKS_PP-bd"/>
</dbReference>
<comment type="caution">
    <text evidence="4">The sequence shown here is derived from an EMBL/GenBank/DDBJ whole genome shotgun (WGS) entry which is preliminary data.</text>
</comment>
<evidence type="ECO:0000256" key="1">
    <source>
        <dbReference type="ARBA" id="ARBA00022450"/>
    </source>
</evidence>
<dbReference type="InterPro" id="IPR009081">
    <property type="entry name" value="PP-bd_ACP"/>
</dbReference>
<dbReference type="Proteomes" id="UP001339911">
    <property type="component" value="Unassembled WGS sequence"/>
</dbReference>
<dbReference type="Gene3D" id="1.10.1200.10">
    <property type="entry name" value="ACP-like"/>
    <property type="match status" value="1"/>
</dbReference>
<evidence type="ECO:0000259" key="3">
    <source>
        <dbReference type="PROSITE" id="PS50075"/>
    </source>
</evidence>
<dbReference type="InterPro" id="IPR036736">
    <property type="entry name" value="ACP-like_sf"/>
</dbReference>
<name>A0ABU7SPW9_9ACTN</name>
<accession>A0ABU7SPW9</accession>
<proteinExistence type="predicted"/>
<evidence type="ECO:0000256" key="2">
    <source>
        <dbReference type="ARBA" id="ARBA00022553"/>
    </source>
</evidence>
<dbReference type="EMBL" id="JAZGQL010000040">
    <property type="protein sequence ID" value="MEE6311988.1"/>
    <property type="molecule type" value="Genomic_DNA"/>
</dbReference>
<keyword evidence="1" id="KW-0596">Phosphopantetheine</keyword>
<protein>
    <submittedName>
        <fullName evidence="4">Acyl carrier protein</fullName>
    </submittedName>
</protein>
<dbReference type="SMART" id="SM01294">
    <property type="entry name" value="PKS_PP_betabranch"/>
    <property type="match status" value="1"/>
</dbReference>
<keyword evidence="5" id="KW-1185">Reference proteome</keyword>